<evidence type="ECO:0000256" key="6">
    <source>
        <dbReference type="ARBA" id="ARBA00022723"/>
    </source>
</evidence>
<evidence type="ECO:0000313" key="15">
    <source>
        <dbReference type="EMBL" id="ONH92466.1"/>
    </source>
</evidence>
<dbReference type="InterPro" id="IPR002401">
    <property type="entry name" value="Cyt_P450_E_grp-I"/>
</dbReference>
<evidence type="ECO:0000256" key="11">
    <source>
        <dbReference type="ARBA" id="ARBA00023136"/>
    </source>
</evidence>
<organism evidence="15 16">
    <name type="scientific">Prunus persica</name>
    <name type="common">Peach</name>
    <name type="synonym">Amygdalus persica</name>
    <dbReference type="NCBI Taxonomy" id="3760"/>
    <lineage>
        <taxon>Eukaryota</taxon>
        <taxon>Viridiplantae</taxon>
        <taxon>Streptophyta</taxon>
        <taxon>Embryophyta</taxon>
        <taxon>Tracheophyta</taxon>
        <taxon>Spermatophyta</taxon>
        <taxon>Magnoliopsida</taxon>
        <taxon>eudicotyledons</taxon>
        <taxon>Gunneridae</taxon>
        <taxon>Pentapetalae</taxon>
        <taxon>rosids</taxon>
        <taxon>fabids</taxon>
        <taxon>Rosales</taxon>
        <taxon>Rosaceae</taxon>
        <taxon>Amygdaloideae</taxon>
        <taxon>Amygdaleae</taxon>
        <taxon>Prunus</taxon>
    </lineage>
</organism>
<dbReference type="PANTHER" id="PTHR24286">
    <property type="entry name" value="CYTOCHROME P450 26"/>
    <property type="match status" value="1"/>
</dbReference>
<dbReference type="PRINTS" id="PR00463">
    <property type="entry name" value="EP450I"/>
</dbReference>
<feature type="binding site" description="axial binding residue" evidence="12">
    <location>
        <position position="424"/>
    </location>
    <ligand>
        <name>heme</name>
        <dbReference type="ChEBI" id="CHEBI:30413"/>
    </ligand>
    <ligandPart>
        <name>Fe</name>
        <dbReference type="ChEBI" id="CHEBI:18248"/>
    </ligandPart>
</feature>
<dbReference type="Gramene" id="ONH92466">
    <property type="protein sequence ID" value="ONH92466"/>
    <property type="gene ID" value="PRUPE_8G177300"/>
</dbReference>
<evidence type="ECO:0000256" key="7">
    <source>
        <dbReference type="ARBA" id="ARBA00022989"/>
    </source>
</evidence>
<dbReference type="AlphaFoldDB" id="A0A251MZH2"/>
<keyword evidence="8 13" id="KW-0560">Oxidoreductase</keyword>
<dbReference type="InterPro" id="IPR036396">
    <property type="entry name" value="Cyt_P450_sf"/>
</dbReference>
<evidence type="ECO:0000256" key="9">
    <source>
        <dbReference type="ARBA" id="ARBA00023004"/>
    </source>
</evidence>
<evidence type="ECO:0000256" key="3">
    <source>
        <dbReference type="ARBA" id="ARBA00010617"/>
    </source>
</evidence>
<dbReference type="GO" id="GO:0020037">
    <property type="term" value="F:heme binding"/>
    <property type="evidence" value="ECO:0007669"/>
    <property type="project" value="InterPro"/>
</dbReference>
<name>A0A251MZH2_PRUPE</name>
<gene>
    <name evidence="15" type="ORF">PRUPE_8G177300</name>
</gene>
<reference evidence="15 16" key="1">
    <citation type="journal article" date="2013" name="Nat. Genet.">
        <title>The high-quality draft genome of peach (Prunus persica) identifies unique patterns of genetic diversity, domestication and genome evolution.</title>
        <authorList>
            <consortium name="International Peach Genome Initiative"/>
            <person name="Verde I."/>
            <person name="Abbott A.G."/>
            <person name="Scalabrin S."/>
            <person name="Jung S."/>
            <person name="Shu S."/>
            <person name="Marroni F."/>
            <person name="Zhebentyayeva T."/>
            <person name="Dettori M.T."/>
            <person name="Grimwood J."/>
            <person name="Cattonaro F."/>
            <person name="Zuccolo A."/>
            <person name="Rossini L."/>
            <person name="Jenkins J."/>
            <person name="Vendramin E."/>
            <person name="Meisel L.A."/>
            <person name="Decroocq V."/>
            <person name="Sosinski B."/>
            <person name="Prochnik S."/>
            <person name="Mitros T."/>
            <person name="Policriti A."/>
            <person name="Cipriani G."/>
            <person name="Dondini L."/>
            <person name="Ficklin S."/>
            <person name="Goodstein D.M."/>
            <person name="Xuan P."/>
            <person name="Del Fabbro C."/>
            <person name="Aramini V."/>
            <person name="Copetti D."/>
            <person name="Gonzalez S."/>
            <person name="Horner D.S."/>
            <person name="Falchi R."/>
            <person name="Lucas S."/>
            <person name="Mica E."/>
            <person name="Maldonado J."/>
            <person name="Lazzari B."/>
            <person name="Bielenberg D."/>
            <person name="Pirona R."/>
            <person name="Miculan M."/>
            <person name="Barakat A."/>
            <person name="Testolin R."/>
            <person name="Stella A."/>
            <person name="Tartarini S."/>
            <person name="Tonutti P."/>
            <person name="Arus P."/>
            <person name="Orellana A."/>
            <person name="Wells C."/>
            <person name="Main D."/>
            <person name="Vizzotto G."/>
            <person name="Silva H."/>
            <person name="Salamini F."/>
            <person name="Schmutz J."/>
            <person name="Morgante M."/>
            <person name="Rokhsar D.S."/>
        </authorList>
    </citation>
    <scope>NUCLEOTIDE SEQUENCE [LARGE SCALE GENOMIC DNA]</scope>
    <source>
        <strain evidence="16">cv. Nemared</strain>
    </source>
</reference>
<dbReference type="GO" id="GO:0004497">
    <property type="term" value="F:monooxygenase activity"/>
    <property type="evidence" value="ECO:0000318"/>
    <property type="project" value="GO_Central"/>
</dbReference>
<keyword evidence="5 14" id="KW-0812">Transmembrane</keyword>
<evidence type="ECO:0000256" key="13">
    <source>
        <dbReference type="RuleBase" id="RU000461"/>
    </source>
</evidence>
<evidence type="ECO:0000256" key="5">
    <source>
        <dbReference type="ARBA" id="ARBA00022692"/>
    </source>
</evidence>
<dbReference type="CDD" id="cd11043">
    <property type="entry name" value="CYP90-like"/>
    <property type="match status" value="1"/>
</dbReference>
<dbReference type="Gene3D" id="1.10.630.10">
    <property type="entry name" value="Cytochrome P450"/>
    <property type="match status" value="1"/>
</dbReference>
<keyword evidence="6 12" id="KW-0479">Metal-binding</keyword>
<evidence type="ECO:0000256" key="4">
    <source>
        <dbReference type="ARBA" id="ARBA00022617"/>
    </source>
</evidence>
<sequence>MWTLVGLSLVGLLVIYFTHWIIKWRNPKCNGVLPPGSMGLPFIGETLNLIIPSYSLDLHPFIKKRLQRYGPIFRTSLAGRQVVVTADPEFNNYLFQQEGRMVELWYLDTFSKIFVHEGESKTNAVGMVHKYVRSIFLNHFGAERLKEKLLPQIEEFVNKSLCAWSSKASVEVKHAGSVMVFNFSAKQMISYDAEKSSDDLSEKYTKIIDGLMSFPLNIPGTAYYNCLKHQKNVTTMLRDMLKERQISPETRRGDFLDQISIDMEKEKFLSEDFSVQLVFGGLFATFESISAVLALAFSLLAEHPSVVEELTAEHEAILKNRENLNSSLTWDEYKSMTFTLQVINEILRLGNVAPGLLRRALKDIPVKGFTIPEGWTIMVVTSALQLSPNTFEDPLEFNPWRWKDLDSYAVSKNFMPFGGGMRQCAGAEYSRVFLATFLHVLVTKYRWTTIKAARIARNPILGFGDGIHIKFEEKKT</sequence>
<keyword evidence="16" id="KW-1185">Reference proteome</keyword>
<dbReference type="EMBL" id="CM007658">
    <property type="protein sequence ID" value="ONH92466.1"/>
    <property type="molecule type" value="Genomic_DNA"/>
</dbReference>
<dbReference type="GO" id="GO:0010268">
    <property type="term" value="P:brassinosteroid homeostasis"/>
    <property type="evidence" value="ECO:0000318"/>
    <property type="project" value="GO_Central"/>
</dbReference>
<evidence type="ECO:0008006" key="17">
    <source>
        <dbReference type="Google" id="ProtNLM"/>
    </source>
</evidence>
<dbReference type="eggNOG" id="KOG0157">
    <property type="taxonomic scope" value="Eukaryota"/>
</dbReference>
<keyword evidence="7 14" id="KW-1133">Transmembrane helix</keyword>
<accession>A0A251MZH2</accession>
<evidence type="ECO:0000256" key="1">
    <source>
        <dbReference type="ARBA" id="ARBA00001971"/>
    </source>
</evidence>
<dbReference type="InterPro" id="IPR017972">
    <property type="entry name" value="Cyt_P450_CS"/>
</dbReference>
<dbReference type="GO" id="GO:0016020">
    <property type="term" value="C:membrane"/>
    <property type="evidence" value="ECO:0007669"/>
    <property type="project" value="UniProtKB-SubCell"/>
</dbReference>
<proteinExistence type="inferred from homology"/>
<comment type="similarity">
    <text evidence="3 13">Belongs to the cytochrome P450 family.</text>
</comment>
<keyword evidence="11 14" id="KW-0472">Membrane</keyword>
<evidence type="ECO:0000256" key="12">
    <source>
        <dbReference type="PIRSR" id="PIRSR602401-1"/>
    </source>
</evidence>
<dbReference type="Pfam" id="PF00067">
    <property type="entry name" value="p450"/>
    <property type="match status" value="1"/>
</dbReference>
<evidence type="ECO:0000256" key="10">
    <source>
        <dbReference type="ARBA" id="ARBA00023033"/>
    </source>
</evidence>
<dbReference type="STRING" id="3760.A0A251MZH2"/>
<comment type="subcellular location">
    <subcellularLocation>
        <location evidence="2">Membrane</location>
        <topology evidence="2">Single-pass membrane protein</topology>
    </subcellularLocation>
</comment>
<dbReference type="PANTHER" id="PTHR24286:SF305">
    <property type="entry name" value="CYTOCHROME P450 708A2"/>
    <property type="match status" value="1"/>
</dbReference>
<dbReference type="OrthoDB" id="1372046at2759"/>
<dbReference type="GO" id="GO:0005506">
    <property type="term" value="F:iron ion binding"/>
    <property type="evidence" value="ECO:0007669"/>
    <property type="project" value="InterPro"/>
</dbReference>
<comment type="cofactor">
    <cofactor evidence="1 12">
        <name>heme</name>
        <dbReference type="ChEBI" id="CHEBI:30413"/>
    </cofactor>
</comment>
<dbReference type="SUPFAM" id="SSF48264">
    <property type="entry name" value="Cytochrome P450"/>
    <property type="match status" value="1"/>
</dbReference>
<evidence type="ECO:0000313" key="16">
    <source>
        <dbReference type="Proteomes" id="UP000006882"/>
    </source>
</evidence>
<keyword evidence="4 12" id="KW-0349">Heme</keyword>
<protein>
    <recommendedName>
        <fullName evidence="17">Cytochrome P450 87A3</fullName>
    </recommendedName>
</protein>
<evidence type="ECO:0000256" key="8">
    <source>
        <dbReference type="ARBA" id="ARBA00023002"/>
    </source>
</evidence>
<dbReference type="InterPro" id="IPR001128">
    <property type="entry name" value="Cyt_P450"/>
</dbReference>
<dbReference type="GO" id="GO:0016705">
    <property type="term" value="F:oxidoreductase activity, acting on paired donors, with incorporation or reduction of molecular oxygen"/>
    <property type="evidence" value="ECO:0007669"/>
    <property type="project" value="InterPro"/>
</dbReference>
<dbReference type="FunFam" id="1.10.630.10:FF:000020">
    <property type="entry name" value="Cytochrome P450 family protein"/>
    <property type="match status" value="1"/>
</dbReference>
<evidence type="ECO:0000256" key="2">
    <source>
        <dbReference type="ARBA" id="ARBA00004167"/>
    </source>
</evidence>
<keyword evidence="9 12" id="KW-0408">Iron</keyword>
<feature type="transmembrane region" description="Helical" evidence="14">
    <location>
        <begin position="6"/>
        <end position="22"/>
    </location>
</feature>
<dbReference type="SMR" id="A0A251MZH2"/>
<dbReference type="Proteomes" id="UP000006882">
    <property type="component" value="Chromosome G8"/>
</dbReference>
<evidence type="ECO:0000256" key="14">
    <source>
        <dbReference type="SAM" id="Phobius"/>
    </source>
</evidence>
<keyword evidence="10 13" id="KW-0503">Monooxygenase</keyword>
<dbReference type="PROSITE" id="PS00086">
    <property type="entry name" value="CYTOCHROME_P450"/>
    <property type="match status" value="1"/>
</dbReference>
<dbReference type="GO" id="GO:0016132">
    <property type="term" value="P:brassinosteroid biosynthetic process"/>
    <property type="evidence" value="ECO:0000318"/>
    <property type="project" value="GO_Central"/>
</dbReference>